<feature type="active site" description="Proton donor/acceptor" evidence="2">
    <location>
        <position position="83"/>
    </location>
</feature>
<evidence type="ECO:0000256" key="2">
    <source>
        <dbReference type="PIRSR" id="PIRSR613078-1"/>
    </source>
</evidence>
<dbReference type="PANTHER" id="PTHR46517">
    <property type="entry name" value="FRUCTOSE-2,6-BISPHOSPHATASE TIGAR"/>
    <property type="match status" value="1"/>
</dbReference>
<name>A0AA46BLY8_9MICO</name>
<gene>
    <name evidence="4" type="ORF">NCTC7915_00528</name>
</gene>
<dbReference type="Proteomes" id="UP000254118">
    <property type="component" value="Unassembled WGS sequence"/>
</dbReference>
<protein>
    <submittedName>
        <fullName evidence="4">Phosphoglyceromutase</fullName>
    </submittedName>
</protein>
<dbReference type="Pfam" id="PF00300">
    <property type="entry name" value="His_Phos_1"/>
    <property type="match status" value="1"/>
</dbReference>
<dbReference type="SUPFAM" id="SSF53254">
    <property type="entry name" value="Phosphoglycerate mutase-like"/>
    <property type="match status" value="1"/>
</dbReference>
<evidence type="ECO:0000256" key="1">
    <source>
        <dbReference type="ARBA" id="ARBA00022801"/>
    </source>
</evidence>
<dbReference type="GO" id="GO:0004331">
    <property type="term" value="F:fructose-2,6-bisphosphate 2-phosphatase activity"/>
    <property type="evidence" value="ECO:0007669"/>
    <property type="project" value="TreeGrafter"/>
</dbReference>
<reference evidence="4 5" key="1">
    <citation type="submission" date="2018-06" db="EMBL/GenBank/DDBJ databases">
        <authorList>
            <consortium name="Pathogen Informatics"/>
            <person name="Doyle S."/>
        </authorList>
    </citation>
    <scope>NUCLEOTIDE SEQUENCE [LARGE SCALE GENOMIC DNA]</scope>
    <source>
        <strain evidence="4 5">NCTC7915</strain>
    </source>
</reference>
<dbReference type="EMBL" id="UFYA01000001">
    <property type="protein sequence ID" value="STD05995.1"/>
    <property type="molecule type" value="Genomic_DNA"/>
</dbReference>
<dbReference type="PANTHER" id="PTHR46517:SF1">
    <property type="entry name" value="FRUCTOSE-2,6-BISPHOSPHATASE TIGAR"/>
    <property type="match status" value="1"/>
</dbReference>
<dbReference type="InterPro" id="IPR013078">
    <property type="entry name" value="His_Pase_superF_clade-1"/>
</dbReference>
<evidence type="ECO:0000313" key="4">
    <source>
        <dbReference type="EMBL" id="STD05995.1"/>
    </source>
</evidence>
<keyword evidence="1" id="KW-0378">Hydrolase</keyword>
<dbReference type="AlphaFoldDB" id="A0AA46BLY8"/>
<evidence type="ECO:0000313" key="5">
    <source>
        <dbReference type="Proteomes" id="UP000254118"/>
    </source>
</evidence>
<evidence type="ECO:0000256" key="3">
    <source>
        <dbReference type="PIRSR" id="PIRSR613078-2"/>
    </source>
</evidence>
<dbReference type="InterPro" id="IPR051695">
    <property type="entry name" value="Phosphoglycerate_Mutase"/>
</dbReference>
<accession>A0AA46BLY8</accession>
<dbReference type="SMART" id="SM00855">
    <property type="entry name" value="PGAM"/>
    <property type="match status" value="1"/>
</dbReference>
<feature type="binding site" evidence="3">
    <location>
        <begin position="9"/>
        <end position="16"/>
    </location>
    <ligand>
        <name>substrate</name>
    </ligand>
</feature>
<sequence length="212" mass="22868">MTRRLLVMRHGVTAHNRDRVVQGHLDIPLSDEGRAQARQAAGFVAGFSPEFILSSDLSRAAETAEQVAAVLGVCVELDPRLRESHSGMWQGKRVTELEPCPDWATFAVSDKRGGPTGESVLDVVERVRPLLAEVDARLSAGGVGLLVTHGVTARALVAEQVGLDQAVAWRMLGGLQNCALAELEDSDRGWRVRSWNVLPSQAADLGLNPEYG</sequence>
<dbReference type="GO" id="GO:0045820">
    <property type="term" value="P:negative regulation of glycolytic process"/>
    <property type="evidence" value="ECO:0007669"/>
    <property type="project" value="TreeGrafter"/>
</dbReference>
<dbReference type="CDD" id="cd07067">
    <property type="entry name" value="HP_PGM_like"/>
    <property type="match status" value="1"/>
</dbReference>
<dbReference type="GO" id="GO:0005829">
    <property type="term" value="C:cytosol"/>
    <property type="evidence" value="ECO:0007669"/>
    <property type="project" value="TreeGrafter"/>
</dbReference>
<comment type="caution">
    <text evidence="4">The sequence shown here is derived from an EMBL/GenBank/DDBJ whole genome shotgun (WGS) entry which is preliminary data.</text>
</comment>
<dbReference type="GO" id="GO:0043456">
    <property type="term" value="P:regulation of pentose-phosphate shunt"/>
    <property type="evidence" value="ECO:0007669"/>
    <property type="project" value="TreeGrafter"/>
</dbReference>
<proteinExistence type="predicted"/>
<dbReference type="Gene3D" id="3.40.50.1240">
    <property type="entry name" value="Phosphoglycerate mutase-like"/>
    <property type="match status" value="1"/>
</dbReference>
<feature type="binding site" evidence="3">
    <location>
        <position position="59"/>
    </location>
    <ligand>
        <name>substrate</name>
    </ligand>
</feature>
<dbReference type="RefSeq" id="WP_258553083.1">
    <property type="nucleotide sequence ID" value="NZ_UFYA01000001.1"/>
</dbReference>
<organism evidence="4 5">
    <name type="scientific">Dermatophilus congolensis</name>
    <dbReference type="NCBI Taxonomy" id="1863"/>
    <lineage>
        <taxon>Bacteria</taxon>
        <taxon>Bacillati</taxon>
        <taxon>Actinomycetota</taxon>
        <taxon>Actinomycetes</taxon>
        <taxon>Micrococcales</taxon>
        <taxon>Dermatophilaceae</taxon>
        <taxon>Dermatophilus</taxon>
    </lineage>
</organism>
<feature type="active site" description="Tele-phosphohistidine intermediate" evidence="2">
    <location>
        <position position="10"/>
    </location>
</feature>
<dbReference type="InterPro" id="IPR029033">
    <property type="entry name" value="His_PPase_superfam"/>
</dbReference>